<proteinExistence type="predicted"/>
<protein>
    <submittedName>
        <fullName evidence="1">Uncharacterized protein</fullName>
    </submittedName>
</protein>
<dbReference type="EMBL" id="LN999833">
    <property type="protein sequence ID" value="CUX96404.1"/>
    <property type="molecule type" value="Genomic_DNA"/>
</dbReference>
<dbReference type="AlphaFoldDB" id="A0A143WRL5"/>
<organism evidence="1 2">
    <name type="scientific">Candidatus Doolittlea endobia</name>
    <dbReference type="NCBI Taxonomy" id="1778262"/>
    <lineage>
        <taxon>Bacteria</taxon>
        <taxon>Pseudomonadati</taxon>
        <taxon>Pseudomonadota</taxon>
        <taxon>Gammaproteobacteria</taxon>
        <taxon>Enterobacterales</taxon>
        <taxon>Enterobacteriaceae</taxon>
        <taxon>Candidatus Doolittlea</taxon>
    </lineage>
</organism>
<name>A0A143WRL5_9ENTR</name>
<sequence length="50" mass="6099">MIHAIHMKSTFMLPELWYERYKGFIKVVLTLNYTCHQCVRYDTQNDFNAQ</sequence>
<gene>
    <name evidence="1" type="ORF">MHIR_DE00040</name>
</gene>
<accession>A0A143WRL5</accession>
<dbReference type="KEGG" id="den:MHIR_DE00040"/>
<keyword evidence="2" id="KW-1185">Reference proteome</keyword>
<dbReference type="Proteomes" id="UP000095322">
    <property type="component" value="Chromosome I"/>
</dbReference>
<evidence type="ECO:0000313" key="2">
    <source>
        <dbReference type="Proteomes" id="UP000095322"/>
    </source>
</evidence>
<evidence type="ECO:0000313" key="1">
    <source>
        <dbReference type="EMBL" id="CUX96404.1"/>
    </source>
</evidence>
<reference evidence="2" key="1">
    <citation type="submission" date="2016-01" db="EMBL/GenBank/DDBJ databases">
        <authorList>
            <person name="Husnik F."/>
        </authorList>
    </citation>
    <scope>NUCLEOTIDE SEQUENCE [LARGE SCALE GENOMIC DNA]</scope>
</reference>